<organism evidence="5 6">
    <name type="scientific">Arthrobacter gandavensis</name>
    <dbReference type="NCBI Taxonomy" id="169960"/>
    <lineage>
        <taxon>Bacteria</taxon>
        <taxon>Bacillati</taxon>
        <taxon>Actinomycetota</taxon>
        <taxon>Actinomycetes</taxon>
        <taxon>Micrococcales</taxon>
        <taxon>Micrococcaceae</taxon>
        <taxon>Arthrobacter</taxon>
    </lineage>
</organism>
<feature type="active site" evidence="2">
    <location>
        <position position="261"/>
    </location>
</feature>
<dbReference type="Pfam" id="PF00171">
    <property type="entry name" value="Aldedh"/>
    <property type="match status" value="1"/>
</dbReference>
<dbReference type="InterPro" id="IPR029510">
    <property type="entry name" value="Ald_DH_CS_GLU"/>
</dbReference>
<name>A0ABN2P2R4_9MICC</name>
<gene>
    <name evidence="5" type="ORF">GCM10009688_10160</name>
</gene>
<dbReference type="InterPro" id="IPR015590">
    <property type="entry name" value="Aldehyde_DH_dom"/>
</dbReference>
<dbReference type="InterPro" id="IPR016161">
    <property type="entry name" value="Ald_DH/histidinol_DH"/>
</dbReference>
<dbReference type="RefSeq" id="WP_246167214.1">
    <property type="nucleotide sequence ID" value="NZ_BAAALV010000002.1"/>
</dbReference>
<evidence type="ECO:0000313" key="5">
    <source>
        <dbReference type="EMBL" id="GAA1908061.1"/>
    </source>
</evidence>
<proteinExistence type="inferred from homology"/>
<dbReference type="PROSITE" id="PS00687">
    <property type="entry name" value="ALDEHYDE_DEHYDR_GLU"/>
    <property type="match status" value="1"/>
</dbReference>
<keyword evidence="1 3" id="KW-0560">Oxidoreductase</keyword>
<dbReference type="PANTHER" id="PTHR11699">
    <property type="entry name" value="ALDEHYDE DEHYDROGENASE-RELATED"/>
    <property type="match status" value="1"/>
</dbReference>
<sequence>METTTDLVQEPPVDPVALRIYVNGEWNEGRGAALVSANPSRPGETVAHGSEAIPSDVGAAMAAARSAARGWARTPMHERGAVLIRAAEHLETNTEAWGLELAREEGKTLAEGIGEVARAAQILRYYGNEGDRPVGEVFSSPRRGERILVARRPLGVVGVITPFNFPIAIPAWKIAPALVYGNTVVFKPASLVPLLAMRLVQALDAAGLPPGVLNLVFGPGELGNELLEHPELDGVTFTGSTRVGRAISGKAAQRGIPVQAELGGKNAAIVLADADLELAVEQVLSGAFRSSGQKCTATSRLILQEEIADEFLERLQARLRHWVVGDPVDPATHMGPVVSASAAEEIRAGIRTALDQGAKLVCGSTPDPAESETCQAAGSFLAPSVLEVPAGTMARKNTAWREELFGPVLAVRRAADAQDAFDLANESEFGLSAAVFTQDTTLVLAAMDDLDVGILHINSESAGADPHVPFGGTKKSGYGPKEQGGAAREFFTHTTTVYLRGGIPA</sequence>
<dbReference type="SUPFAM" id="SSF53720">
    <property type="entry name" value="ALDH-like"/>
    <property type="match status" value="1"/>
</dbReference>
<dbReference type="Proteomes" id="UP001500784">
    <property type="component" value="Unassembled WGS sequence"/>
</dbReference>
<evidence type="ECO:0000313" key="6">
    <source>
        <dbReference type="Proteomes" id="UP001500784"/>
    </source>
</evidence>
<evidence type="ECO:0000259" key="4">
    <source>
        <dbReference type="Pfam" id="PF00171"/>
    </source>
</evidence>
<dbReference type="InterPro" id="IPR016163">
    <property type="entry name" value="Ald_DH_C"/>
</dbReference>
<evidence type="ECO:0000256" key="1">
    <source>
        <dbReference type="ARBA" id="ARBA00023002"/>
    </source>
</evidence>
<reference evidence="5 6" key="1">
    <citation type="journal article" date="2019" name="Int. J. Syst. Evol. Microbiol.">
        <title>The Global Catalogue of Microorganisms (GCM) 10K type strain sequencing project: providing services to taxonomists for standard genome sequencing and annotation.</title>
        <authorList>
            <consortium name="The Broad Institute Genomics Platform"/>
            <consortium name="The Broad Institute Genome Sequencing Center for Infectious Disease"/>
            <person name="Wu L."/>
            <person name="Ma J."/>
        </authorList>
    </citation>
    <scope>NUCLEOTIDE SEQUENCE [LARGE SCALE GENOMIC DNA]</scope>
    <source>
        <strain evidence="5 6">JCM 13316</strain>
    </source>
</reference>
<dbReference type="PROSITE" id="PS00070">
    <property type="entry name" value="ALDEHYDE_DEHYDR_CYS"/>
    <property type="match status" value="1"/>
</dbReference>
<dbReference type="InterPro" id="IPR016162">
    <property type="entry name" value="Ald_DH_N"/>
</dbReference>
<dbReference type="EMBL" id="BAAALV010000002">
    <property type="protein sequence ID" value="GAA1908061.1"/>
    <property type="molecule type" value="Genomic_DNA"/>
</dbReference>
<keyword evidence="6" id="KW-1185">Reference proteome</keyword>
<evidence type="ECO:0000256" key="3">
    <source>
        <dbReference type="RuleBase" id="RU003345"/>
    </source>
</evidence>
<comment type="similarity">
    <text evidence="3">Belongs to the aldehyde dehydrogenase family.</text>
</comment>
<feature type="domain" description="Aldehyde dehydrogenase" evidence="4">
    <location>
        <begin position="27"/>
        <end position="497"/>
    </location>
</feature>
<dbReference type="InterPro" id="IPR016160">
    <property type="entry name" value="Ald_DH_CS_CYS"/>
</dbReference>
<comment type="caution">
    <text evidence="5">The sequence shown here is derived from an EMBL/GenBank/DDBJ whole genome shotgun (WGS) entry which is preliminary data.</text>
</comment>
<protein>
    <submittedName>
        <fullName evidence="5">Aldehyde dehydrogenase family protein</fullName>
    </submittedName>
</protein>
<evidence type="ECO:0000256" key="2">
    <source>
        <dbReference type="PROSITE-ProRule" id="PRU10007"/>
    </source>
</evidence>
<dbReference type="Gene3D" id="3.40.309.10">
    <property type="entry name" value="Aldehyde Dehydrogenase, Chain A, domain 2"/>
    <property type="match status" value="1"/>
</dbReference>
<accession>A0ABN2P2R4</accession>
<dbReference type="Gene3D" id="3.40.605.10">
    <property type="entry name" value="Aldehyde Dehydrogenase, Chain A, domain 1"/>
    <property type="match status" value="1"/>
</dbReference>